<evidence type="ECO:0000256" key="2">
    <source>
        <dbReference type="ARBA" id="ARBA00023315"/>
    </source>
</evidence>
<keyword evidence="2" id="KW-0012">Acyltransferase</keyword>
<dbReference type="EMBL" id="LFJJ01000008">
    <property type="protein sequence ID" value="KND61952.1"/>
    <property type="molecule type" value="Genomic_DNA"/>
</dbReference>
<dbReference type="Pfam" id="PF00583">
    <property type="entry name" value="Acetyltransf_1"/>
    <property type="match status" value="1"/>
</dbReference>
<evidence type="ECO:0000313" key="4">
    <source>
        <dbReference type="EMBL" id="KND61952.1"/>
    </source>
</evidence>
<dbReference type="PATRIC" id="fig|242163.4.peg.6457"/>
<dbReference type="Proteomes" id="UP000036959">
    <property type="component" value="Unassembled WGS sequence"/>
</dbReference>
<dbReference type="PANTHER" id="PTHR43877:SF2">
    <property type="entry name" value="AMINOALKYLPHOSPHONATE N-ACETYLTRANSFERASE-RELATED"/>
    <property type="match status" value="1"/>
</dbReference>
<keyword evidence="5" id="KW-1185">Reference proteome</keyword>
<gene>
    <name evidence="4" type="ORF">BVER_01433c</name>
</gene>
<protein>
    <submittedName>
        <fullName evidence="4">Acetyltransferase, GNAT family</fullName>
    </submittedName>
</protein>
<feature type="domain" description="N-acetyltransferase" evidence="3">
    <location>
        <begin position="7"/>
        <end position="169"/>
    </location>
</feature>
<dbReference type="CDD" id="cd04301">
    <property type="entry name" value="NAT_SF"/>
    <property type="match status" value="1"/>
</dbReference>
<accession>A0A0L0MGY0</accession>
<dbReference type="InterPro" id="IPR000182">
    <property type="entry name" value="GNAT_dom"/>
</dbReference>
<dbReference type="PANTHER" id="PTHR43877">
    <property type="entry name" value="AMINOALKYLPHOSPHONATE N-ACETYLTRANSFERASE-RELATED-RELATED"/>
    <property type="match status" value="1"/>
</dbReference>
<organism evidence="4 5">
    <name type="scientific">Candidatus Burkholderia verschuerenii</name>
    <dbReference type="NCBI Taxonomy" id="242163"/>
    <lineage>
        <taxon>Bacteria</taxon>
        <taxon>Pseudomonadati</taxon>
        <taxon>Pseudomonadota</taxon>
        <taxon>Betaproteobacteria</taxon>
        <taxon>Burkholderiales</taxon>
        <taxon>Burkholderiaceae</taxon>
        <taxon>Burkholderia</taxon>
    </lineage>
</organism>
<keyword evidence="1 4" id="KW-0808">Transferase</keyword>
<dbReference type="RefSeq" id="WP_050452088.1">
    <property type="nucleotide sequence ID" value="NZ_LFJJ01000008.1"/>
</dbReference>
<dbReference type="InterPro" id="IPR050832">
    <property type="entry name" value="Bact_Acetyltransf"/>
</dbReference>
<dbReference type="Gene3D" id="3.40.630.30">
    <property type="match status" value="1"/>
</dbReference>
<dbReference type="GO" id="GO:0016747">
    <property type="term" value="F:acyltransferase activity, transferring groups other than amino-acyl groups"/>
    <property type="evidence" value="ECO:0007669"/>
    <property type="project" value="InterPro"/>
</dbReference>
<dbReference type="SUPFAM" id="SSF55729">
    <property type="entry name" value="Acyl-CoA N-acyltransferases (Nat)"/>
    <property type="match status" value="1"/>
</dbReference>
<dbReference type="OrthoDB" id="9799092at2"/>
<evidence type="ECO:0000313" key="5">
    <source>
        <dbReference type="Proteomes" id="UP000036959"/>
    </source>
</evidence>
<sequence length="170" mass="19149">MKKETPFTLRRLTADDTEAFREIRLEVLRRYPESFGSDHRDERAQTPDWFRARIADHAVFGAFVEEEVLAGVAGLQIPTGVKMKHKGFLWGMYVRPIARGTGVAAGLLNQVIEHARGVVEKIKLEVSPDNAAALRLYESAGFTVYAREPQALKIGDTYHDSLLMRLPLVK</sequence>
<evidence type="ECO:0000256" key="1">
    <source>
        <dbReference type="ARBA" id="ARBA00022679"/>
    </source>
</evidence>
<dbReference type="AlphaFoldDB" id="A0A0L0MGY0"/>
<reference evidence="5" key="1">
    <citation type="submission" date="2015-06" db="EMBL/GenBank/DDBJ databases">
        <title>Comparative genomics of Burkholderia leaf nodule symbionts.</title>
        <authorList>
            <person name="Carlier A."/>
            <person name="Eberl L."/>
            <person name="Pinto-Carbo M."/>
        </authorList>
    </citation>
    <scope>NUCLEOTIDE SEQUENCE [LARGE SCALE GENOMIC DNA]</scope>
    <source>
        <strain evidence="5">UZHbot4</strain>
    </source>
</reference>
<evidence type="ECO:0000259" key="3">
    <source>
        <dbReference type="PROSITE" id="PS51186"/>
    </source>
</evidence>
<dbReference type="InterPro" id="IPR016181">
    <property type="entry name" value="Acyl_CoA_acyltransferase"/>
</dbReference>
<proteinExistence type="predicted"/>
<dbReference type="PROSITE" id="PS51186">
    <property type="entry name" value="GNAT"/>
    <property type="match status" value="1"/>
</dbReference>
<name>A0A0L0MGY0_9BURK</name>
<comment type="caution">
    <text evidence="4">The sequence shown here is derived from an EMBL/GenBank/DDBJ whole genome shotgun (WGS) entry which is preliminary data.</text>
</comment>